<protein>
    <submittedName>
        <fullName evidence="3">Uncharacterized protein</fullName>
    </submittedName>
</protein>
<keyword evidence="4" id="KW-1185">Reference proteome</keyword>
<dbReference type="AlphaFoldDB" id="A0A812KAA9"/>
<comment type="caution">
    <text evidence="3">The sequence shown here is derived from an EMBL/GenBank/DDBJ whole genome shotgun (WGS) entry which is preliminary data.</text>
</comment>
<organism evidence="3 4">
    <name type="scientific">Symbiodinium pilosum</name>
    <name type="common">Dinoflagellate</name>
    <dbReference type="NCBI Taxonomy" id="2952"/>
    <lineage>
        <taxon>Eukaryota</taxon>
        <taxon>Sar</taxon>
        <taxon>Alveolata</taxon>
        <taxon>Dinophyceae</taxon>
        <taxon>Suessiales</taxon>
        <taxon>Symbiodiniaceae</taxon>
        <taxon>Symbiodinium</taxon>
    </lineage>
</organism>
<dbReference type="EMBL" id="CAJNIZ010003591">
    <property type="protein sequence ID" value="CAE7223889.1"/>
    <property type="molecule type" value="Genomic_DNA"/>
</dbReference>
<evidence type="ECO:0000313" key="3">
    <source>
        <dbReference type="EMBL" id="CAE7223889.1"/>
    </source>
</evidence>
<reference evidence="3" key="1">
    <citation type="submission" date="2021-02" db="EMBL/GenBank/DDBJ databases">
        <authorList>
            <person name="Dougan E. K."/>
            <person name="Rhodes N."/>
            <person name="Thang M."/>
            <person name="Chan C."/>
        </authorList>
    </citation>
    <scope>NUCLEOTIDE SEQUENCE</scope>
</reference>
<feature type="compositionally biased region" description="Polar residues" evidence="1">
    <location>
        <begin position="72"/>
        <end position="87"/>
    </location>
</feature>
<proteinExistence type="predicted"/>
<feature type="chain" id="PRO_5032606259" evidence="2">
    <location>
        <begin position="25"/>
        <end position="100"/>
    </location>
</feature>
<keyword evidence="2" id="KW-0732">Signal</keyword>
<sequence>TMVRAWVSVLAWAIVSDRLQTVLANDCSDEFDAGYCFYDTPTGNDGPENCYQCQSSAIPATSSGGLSTGQLVCQGQPQSDTSGSGNTCFGPGDYTFNDPG</sequence>
<feature type="signal peptide" evidence="2">
    <location>
        <begin position="1"/>
        <end position="24"/>
    </location>
</feature>
<evidence type="ECO:0000256" key="1">
    <source>
        <dbReference type="SAM" id="MobiDB-lite"/>
    </source>
</evidence>
<gene>
    <name evidence="3" type="ORF">SPIL2461_LOCUS3067</name>
</gene>
<dbReference type="Proteomes" id="UP000649617">
    <property type="component" value="Unassembled WGS sequence"/>
</dbReference>
<evidence type="ECO:0000256" key="2">
    <source>
        <dbReference type="SAM" id="SignalP"/>
    </source>
</evidence>
<evidence type="ECO:0000313" key="4">
    <source>
        <dbReference type="Proteomes" id="UP000649617"/>
    </source>
</evidence>
<accession>A0A812KAA9</accession>
<feature type="non-terminal residue" evidence="3">
    <location>
        <position position="100"/>
    </location>
</feature>
<feature type="non-terminal residue" evidence="3">
    <location>
        <position position="1"/>
    </location>
</feature>
<feature type="region of interest" description="Disordered" evidence="1">
    <location>
        <begin position="72"/>
        <end position="100"/>
    </location>
</feature>
<name>A0A812KAA9_SYMPI</name>